<proteinExistence type="predicted"/>
<comment type="caution">
    <text evidence="2">The sequence shown here is derived from an EMBL/GenBank/DDBJ whole genome shotgun (WGS) entry which is preliminary data.</text>
</comment>
<feature type="region of interest" description="Disordered" evidence="1">
    <location>
        <begin position="1"/>
        <end position="20"/>
    </location>
</feature>
<dbReference type="EMBL" id="QKWP01001203">
    <property type="protein sequence ID" value="RIB10853.1"/>
    <property type="molecule type" value="Genomic_DNA"/>
</dbReference>
<feature type="compositionally biased region" description="Low complexity" evidence="1">
    <location>
        <begin position="190"/>
        <end position="208"/>
    </location>
</feature>
<organism evidence="2 3">
    <name type="scientific">Gigaspora rosea</name>
    <dbReference type="NCBI Taxonomy" id="44941"/>
    <lineage>
        <taxon>Eukaryota</taxon>
        <taxon>Fungi</taxon>
        <taxon>Fungi incertae sedis</taxon>
        <taxon>Mucoromycota</taxon>
        <taxon>Glomeromycotina</taxon>
        <taxon>Glomeromycetes</taxon>
        <taxon>Diversisporales</taxon>
        <taxon>Gigasporaceae</taxon>
        <taxon>Gigaspora</taxon>
    </lineage>
</organism>
<evidence type="ECO:0000256" key="1">
    <source>
        <dbReference type="SAM" id="MobiDB-lite"/>
    </source>
</evidence>
<evidence type="ECO:0000313" key="2">
    <source>
        <dbReference type="EMBL" id="RIB10853.1"/>
    </source>
</evidence>
<keyword evidence="3" id="KW-1185">Reference proteome</keyword>
<reference evidence="2 3" key="1">
    <citation type="submission" date="2018-06" db="EMBL/GenBank/DDBJ databases">
        <title>Comparative genomics reveals the genomic features of Rhizophagus irregularis, R. cerebriforme, R. diaphanum and Gigaspora rosea, and their symbiotic lifestyle signature.</title>
        <authorList>
            <person name="Morin E."/>
            <person name="San Clemente H."/>
            <person name="Chen E.C.H."/>
            <person name="De La Providencia I."/>
            <person name="Hainaut M."/>
            <person name="Kuo A."/>
            <person name="Kohler A."/>
            <person name="Murat C."/>
            <person name="Tang N."/>
            <person name="Roy S."/>
            <person name="Loubradou J."/>
            <person name="Henrissat B."/>
            <person name="Grigoriev I.V."/>
            <person name="Corradi N."/>
            <person name="Roux C."/>
            <person name="Martin F.M."/>
        </authorList>
    </citation>
    <scope>NUCLEOTIDE SEQUENCE [LARGE SCALE GENOMIC DNA]</scope>
    <source>
        <strain evidence="2 3">DAOM 194757</strain>
    </source>
</reference>
<name>A0A397UTM0_9GLOM</name>
<dbReference type="AlphaFoldDB" id="A0A397UTM0"/>
<dbReference type="Proteomes" id="UP000266673">
    <property type="component" value="Unassembled WGS sequence"/>
</dbReference>
<feature type="region of interest" description="Disordered" evidence="1">
    <location>
        <begin position="190"/>
        <end position="210"/>
    </location>
</feature>
<dbReference type="Gene3D" id="3.10.20.90">
    <property type="entry name" value="Phosphatidylinositol 3-kinase Catalytic Subunit, Chain A, domain 1"/>
    <property type="match status" value="1"/>
</dbReference>
<evidence type="ECO:0000313" key="3">
    <source>
        <dbReference type="Proteomes" id="UP000266673"/>
    </source>
</evidence>
<accession>A0A397UTM0</accession>
<sequence>MDENDENASDNEIEENDDWCESPIYTESSSELKIDHITNNDQWHPATQNSPISLILRPDMDSVAISIGEHEIHLFFKDIRYTKLSNFGEITINLNRDYEKKYYKTNHKNGRLFLLNNNPFNDIFDDAFRLVFTPTQSVSATLRQDFVDCTQRINPKLRKLLVQTLKKQSAFIDCDQKQVINEKAANNNVFNSASNNSSNNASNNASNNGPFQKQIEKIDKKPEFTVIVKYGLQTINIKCHQSATLANLTLIAETLFSLISIENLQYKNIDGNMINIQNEEDWNVAKMEMYKENNDRIEVYIQS</sequence>
<protein>
    <recommendedName>
        <fullName evidence="4">PB1 domain-containing protein</fullName>
    </recommendedName>
</protein>
<evidence type="ECO:0008006" key="4">
    <source>
        <dbReference type="Google" id="ProtNLM"/>
    </source>
</evidence>
<gene>
    <name evidence="2" type="ORF">C2G38_2250505</name>
</gene>
<dbReference type="OrthoDB" id="2394248at2759"/>